<evidence type="ECO:0000259" key="3">
    <source>
        <dbReference type="PROSITE" id="PS51175"/>
    </source>
</evidence>
<organism evidence="4 5">
    <name type="scientific">Planosporangium thailandense</name>
    <dbReference type="NCBI Taxonomy" id="765197"/>
    <lineage>
        <taxon>Bacteria</taxon>
        <taxon>Bacillati</taxon>
        <taxon>Actinomycetota</taxon>
        <taxon>Actinomycetes</taxon>
        <taxon>Micromonosporales</taxon>
        <taxon>Micromonosporaceae</taxon>
        <taxon>Planosporangium</taxon>
    </lineage>
</organism>
<dbReference type="Gene3D" id="2.60.120.260">
    <property type="entry name" value="Galactose-binding domain-like"/>
    <property type="match status" value="1"/>
</dbReference>
<dbReference type="Proteomes" id="UP000722989">
    <property type="component" value="Unassembled WGS sequence"/>
</dbReference>
<dbReference type="InterPro" id="IPR005084">
    <property type="entry name" value="CBM6"/>
</dbReference>
<sequence length="243" mass="25141">MADGRNLPAWIPVPAYRGQHAGGRRARITFVIAGVAALGLVGTVAALAVTGNNTSRSLPPLPARMSPLPMGQVPNPLPSAPPGYPSAIPTGSASGRVPPPTTTRPAPPPPTQPPIAPVSVEAESAANDLTGETRIRPVAGASGGQVIEHIGGDPENSLRFNRIVVPFGGVFTVDIRYISAVDRSAAVSVNDGRFVTVKFPATGDGETVGSLVLRIRLDKGSNSIQFSNPVNYAPDIDRIIVRS</sequence>
<evidence type="ECO:0000313" key="5">
    <source>
        <dbReference type="Proteomes" id="UP000722989"/>
    </source>
</evidence>
<protein>
    <recommendedName>
        <fullName evidence="3">CBM6 domain-containing protein</fullName>
    </recommendedName>
</protein>
<gene>
    <name evidence="4" type="ORF">HC031_18385</name>
</gene>
<dbReference type="CDD" id="cd04081">
    <property type="entry name" value="CBM35_galactosidase-like"/>
    <property type="match status" value="1"/>
</dbReference>
<feature type="region of interest" description="Disordered" evidence="1">
    <location>
        <begin position="52"/>
        <end position="117"/>
    </location>
</feature>
<dbReference type="EMBL" id="JAATVY010000013">
    <property type="protein sequence ID" value="NJC71673.1"/>
    <property type="molecule type" value="Genomic_DNA"/>
</dbReference>
<reference evidence="4 5" key="1">
    <citation type="submission" date="2020-03" db="EMBL/GenBank/DDBJ databases">
        <title>WGS of the type strain of Planosporangium spp.</title>
        <authorList>
            <person name="Thawai C."/>
        </authorList>
    </citation>
    <scope>NUCLEOTIDE SEQUENCE [LARGE SCALE GENOMIC DNA]</scope>
    <source>
        <strain evidence="4 5">TBRC 5610</strain>
    </source>
</reference>
<feature type="compositionally biased region" description="Pro residues" evidence="1">
    <location>
        <begin position="97"/>
        <end position="116"/>
    </location>
</feature>
<keyword evidence="5" id="KW-1185">Reference proteome</keyword>
<dbReference type="RefSeq" id="WP_167926583.1">
    <property type="nucleotide sequence ID" value="NZ_JAATVY010000013.1"/>
</dbReference>
<dbReference type="InterPro" id="IPR055240">
    <property type="entry name" value="CBM13-like"/>
</dbReference>
<dbReference type="InterPro" id="IPR008979">
    <property type="entry name" value="Galactose-bd-like_sf"/>
</dbReference>
<feature type="domain" description="CBM6" evidence="3">
    <location>
        <begin position="118"/>
        <end position="242"/>
    </location>
</feature>
<evidence type="ECO:0000256" key="1">
    <source>
        <dbReference type="SAM" id="MobiDB-lite"/>
    </source>
</evidence>
<evidence type="ECO:0000256" key="2">
    <source>
        <dbReference type="SAM" id="Phobius"/>
    </source>
</evidence>
<name>A0ABX0Y0W4_9ACTN</name>
<keyword evidence="2" id="KW-1133">Transmembrane helix</keyword>
<keyword evidence="2" id="KW-0472">Membrane</keyword>
<evidence type="ECO:0000313" key="4">
    <source>
        <dbReference type="EMBL" id="NJC71673.1"/>
    </source>
</evidence>
<dbReference type="PROSITE" id="PS51175">
    <property type="entry name" value="CBM6"/>
    <property type="match status" value="1"/>
</dbReference>
<dbReference type="Pfam" id="PF22704">
    <property type="entry name" value="CBM13-like"/>
    <property type="match status" value="1"/>
</dbReference>
<keyword evidence="2" id="KW-0812">Transmembrane</keyword>
<comment type="caution">
    <text evidence="4">The sequence shown here is derived from an EMBL/GenBank/DDBJ whole genome shotgun (WGS) entry which is preliminary data.</text>
</comment>
<dbReference type="SUPFAM" id="SSF49785">
    <property type="entry name" value="Galactose-binding domain-like"/>
    <property type="match status" value="1"/>
</dbReference>
<feature type="transmembrane region" description="Helical" evidence="2">
    <location>
        <begin position="28"/>
        <end position="49"/>
    </location>
</feature>
<proteinExistence type="predicted"/>
<feature type="compositionally biased region" description="Pro residues" evidence="1">
    <location>
        <begin position="75"/>
        <end position="84"/>
    </location>
</feature>
<accession>A0ABX0Y0W4</accession>